<accession>A0A4Y7R979</accession>
<evidence type="ECO:0000256" key="4">
    <source>
        <dbReference type="ARBA" id="ARBA00023004"/>
    </source>
</evidence>
<protein>
    <submittedName>
        <fullName evidence="7">3',5'-cyclic adenosine monophosphate phosphodiesterase CpdA</fullName>
        <ecNumber evidence="7">3.1.4.17</ecNumber>
    </submittedName>
</protein>
<dbReference type="EMBL" id="QFGA01000002">
    <property type="protein sequence ID" value="TEB05233.1"/>
    <property type="molecule type" value="Genomic_DNA"/>
</dbReference>
<proteinExistence type="inferred from homology"/>
<keyword evidence="1" id="KW-0479">Metal-binding</keyword>
<dbReference type="PANTHER" id="PTHR42988">
    <property type="entry name" value="PHOSPHOHYDROLASE"/>
    <property type="match status" value="1"/>
</dbReference>
<evidence type="ECO:0000256" key="1">
    <source>
        <dbReference type="ARBA" id="ARBA00022723"/>
    </source>
</evidence>
<comment type="caution">
    <text evidence="7">The sequence shown here is derived from an EMBL/GenBank/DDBJ whole genome shotgun (WGS) entry which is preliminary data.</text>
</comment>
<keyword evidence="2" id="KW-0732">Signal</keyword>
<dbReference type="Proteomes" id="UP000298324">
    <property type="component" value="Unassembled WGS sequence"/>
</dbReference>
<evidence type="ECO:0000313" key="7">
    <source>
        <dbReference type="EMBL" id="TEB05233.1"/>
    </source>
</evidence>
<dbReference type="Gene3D" id="2.60.40.380">
    <property type="entry name" value="Purple acid phosphatase-like, N-terminal"/>
    <property type="match status" value="1"/>
</dbReference>
<dbReference type="AlphaFoldDB" id="A0A4Y7R979"/>
<comment type="similarity">
    <text evidence="5">Belongs to the cyclic nucleotide phosphodiesterase class-III family.</text>
</comment>
<dbReference type="Gene3D" id="3.60.21.10">
    <property type="match status" value="1"/>
</dbReference>
<keyword evidence="8" id="KW-1185">Reference proteome</keyword>
<dbReference type="PANTHER" id="PTHR42988:SF2">
    <property type="entry name" value="CYCLIC NUCLEOTIDE PHOSPHODIESTERASE CBUA0032-RELATED"/>
    <property type="match status" value="1"/>
</dbReference>
<keyword evidence="4" id="KW-0408">Iron</keyword>
<dbReference type="InterPro" id="IPR029052">
    <property type="entry name" value="Metallo-depent_PP-like"/>
</dbReference>
<dbReference type="SUPFAM" id="SSF56300">
    <property type="entry name" value="Metallo-dependent phosphatases"/>
    <property type="match status" value="1"/>
</dbReference>
<evidence type="ECO:0000256" key="3">
    <source>
        <dbReference type="ARBA" id="ARBA00022801"/>
    </source>
</evidence>
<dbReference type="EC" id="3.1.4.17" evidence="7"/>
<dbReference type="SUPFAM" id="SSF49363">
    <property type="entry name" value="Purple acid phosphatase, N-terminal domain"/>
    <property type="match status" value="1"/>
</dbReference>
<dbReference type="InterPro" id="IPR004843">
    <property type="entry name" value="Calcineurin-like_PHP"/>
</dbReference>
<dbReference type="RefSeq" id="WP_190240342.1">
    <property type="nucleotide sequence ID" value="NZ_QFGA01000002.1"/>
</dbReference>
<dbReference type="GO" id="GO:0046872">
    <property type="term" value="F:metal ion binding"/>
    <property type="evidence" value="ECO:0007669"/>
    <property type="project" value="UniProtKB-KW"/>
</dbReference>
<dbReference type="InterPro" id="IPR050884">
    <property type="entry name" value="CNP_phosphodiesterase-III"/>
</dbReference>
<reference evidence="7 8" key="1">
    <citation type="journal article" date="2018" name="Environ. Microbiol.">
        <title>Novel energy conservation strategies and behaviour of Pelotomaculum schinkii driving syntrophic propionate catabolism.</title>
        <authorList>
            <person name="Hidalgo-Ahumada C.A.P."/>
            <person name="Nobu M.K."/>
            <person name="Narihiro T."/>
            <person name="Tamaki H."/>
            <person name="Liu W.T."/>
            <person name="Kamagata Y."/>
            <person name="Stams A.J.M."/>
            <person name="Imachi H."/>
            <person name="Sousa D.Z."/>
        </authorList>
    </citation>
    <scope>NUCLEOTIDE SEQUENCE [LARGE SCALE GENOMIC DNA]</scope>
    <source>
        <strain evidence="7 8">HH</strain>
    </source>
</reference>
<evidence type="ECO:0000256" key="5">
    <source>
        <dbReference type="ARBA" id="ARBA00025742"/>
    </source>
</evidence>
<evidence type="ECO:0000256" key="2">
    <source>
        <dbReference type="ARBA" id="ARBA00022729"/>
    </source>
</evidence>
<feature type="domain" description="Calcineurin-like phosphoesterase" evidence="6">
    <location>
        <begin position="106"/>
        <end position="306"/>
    </location>
</feature>
<sequence>MGSKIKLTNSTGTKITNEELCTLGSQHAVITWVTPQQRADTSMYIGETPKHLKKHTFALDSEFHYLEMYNLKPSTRYWYQVESNGVKGSLNSFTTLPAPKGKYLFSFAVMSDTHINYGEVAEDINEIYFGKLVDYANPLLTQCILDSKRRNIDLAVITGDLTDTASRLQYLGLRNQLLPYFGDTPYLLCPGNHDKYTKNSGLGEQGFLDNLADREKTYTSIIFKDYLFLLIDSCRQDENWGDIDPVQMRWIESMLTTNKDRPAFLFLHHPCNGPDLWFGIKNNREFLKLTRSFPNIQGIFCGHIHRNYVSVNRLMTGSRPYVEVPATVQFPCAYAVVRVYENGFAYNSYKVSRLDLSEMSRERFILKKGGKAILTRYCLGRIGDRSFSYFNDQLFRPKQYELSVTLDNTNANKLYENARSIDGASLIPAYDTKKAKVILGRYDSLHLTTQAFREKFFRYGAYARIMEVGNES</sequence>
<dbReference type="InterPro" id="IPR008963">
    <property type="entry name" value="Purple_acid_Pase-like_N"/>
</dbReference>
<name>A0A4Y7R979_9FIRM</name>
<organism evidence="7 8">
    <name type="scientific">Pelotomaculum schinkii</name>
    <dbReference type="NCBI Taxonomy" id="78350"/>
    <lineage>
        <taxon>Bacteria</taxon>
        <taxon>Bacillati</taxon>
        <taxon>Bacillota</taxon>
        <taxon>Clostridia</taxon>
        <taxon>Eubacteriales</taxon>
        <taxon>Desulfotomaculaceae</taxon>
        <taxon>Pelotomaculum</taxon>
    </lineage>
</organism>
<keyword evidence="3 7" id="KW-0378">Hydrolase</keyword>
<evidence type="ECO:0000259" key="6">
    <source>
        <dbReference type="Pfam" id="PF00149"/>
    </source>
</evidence>
<gene>
    <name evidence="7" type="primary">cpdA</name>
    <name evidence="7" type="ORF">Psch_02274</name>
</gene>
<dbReference type="GO" id="GO:0004114">
    <property type="term" value="F:3',5'-cyclic-nucleotide phosphodiesterase activity"/>
    <property type="evidence" value="ECO:0007669"/>
    <property type="project" value="UniProtKB-EC"/>
</dbReference>
<evidence type="ECO:0000313" key="8">
    <source>
        <dbReference type="Proteomes" id="UP000298324"/>
    </source>
</evidence>
<dbReference type="Pfam" id="PF00149">
    <property type="entry name" value="Metallophos"/>
    <property type="match status" value="1"/>
</dbReference>
<dbReference type="GO" id="GO:0003993">
    <property type="term" value="F:acid phosphatase activity"/>
    <property type="evidence" value="ECO:0007669"/>
    <property type="project" value="InterPro"/>
</dbReference>